<sequence length="248" mass="28210">MYYVWSMILLLCLIFIGKRYVQAAKGKSETSRGKKISFVLGLCLFFAAQSVVALQAGSYSFFVHMIQQTITYFIVPILVIQGLTEEMAASLHRYLDTRWFEMFTKPMIAGALFPILFSLYYLPVVFDTVMSQPLLQLAAMLILLAPAFLMWWPMAASTGNDKALTPMIRIPYIFVIALLFTPIGIYIIFSEPLYSNYTLSGQQVGGTVWKVSTAFIYILMIGRSLSESVKLDREEEKRQVRMYQTGSE</sequence>
<dbReference type="InterPro" id="IPR019108">
    <property type="entry name" value="Caa3_assmbl_CtaG-rel"/>
</dbReference>
<evidence type="ECO:0000256" key="3">
    <source>
        <dbReference type="ARBA" id="ARBA00022692"/>
    </source>
</evidence>
<dbReference type="EMBL" id="FNDK01000018">
    <property type="protein sequence ID" value="SDI00690.1"/>
    <property type="molecule type" value="Genomic_DNA"/>
</dbReference>
<gene>
    <name evidence="7" type="ORF">SAMN05192534_11818</name>
</gene>
<keyword evidence="4 6" id="KW-1133">Transmembrane helix</keyword>
<dbReference type="OrthoDB" id="128422at2"/>
<accession>A0A1G8H2E9</accession>
<dbReference type="Pfam" id="PF09678">
    <property type="entry name" value="Caa3_CtaG"/>
    <property type="match status" value="1"/>
</dbReference>
<feature type="transmembrane region" description="Helical" evidence="6">
    <location>
        <begin position="134"/>
        <end position="152"/>
    </location>
</feature>
<organism evidence="7 8">
    <name type="scientific">Alteribacillus persepolensis</name>
    <dbReference type="NCBI Taxonomy" id="568899"/>
    <lineage>
        <taxon>Bacteria</taxon>
        <taxon>Bacillati</taxon>
        <taxon>Bacillota</taxon>
        <taxon>Bacilli</taxon>
        <taxon>Bacillales</taxon>
        <taxon>Bacillaceae</taxon>
        <taxon>Alteribacillus</taxon>
    </lineage>
</organism>
<keyword evidence="2" id="KW-1003">Cell membrane</keyword>
<protein>
    <submittedName>
        <fullName evidence="7">Putative membrane protein</fullName>
    </submittedName>
</protein>
<feature type="transmembrane region" description="Helical" evidence="6">
    <location>
        <begin position="33"/>
        <end position="54"/>
    </location>
</feature>
<dbReference type="GO" id="GO:0005886">
    <property type="term" value="C:plasma membrane"/>
    <property type="evidence" value="ECO:0007669"/>
    <property type="project" value="UniProtKB-SubCell"/>
</dbReference>
<reference evidence="7 8" key="1">
    <citation type="submission" date="2016-10" db="EMBL/GenBank/DDBJ databases">
        <authorList>
            <person name="de Groot N.N."/>
        </authorList>
    </citation>
    <scope>NUCLEOTIDE SEQUENCE [LARGE SCALE GENOMIC DNA]</scope>
    <source>
        <strain evidence="7 8">DSM 21632</strain>
    </source>
</reference>
<evidence type="ECO:0000256" key="5">
    <source>
        <dbReference type="ARBA" id="ARBA00023136"/>
    </source>
</evidence>
<comment type="subcellular location">
    <subcellularLocation>
        <location evidence="1">Cell membrane</location>
        <topology evidence="1">Multi-pass membrane protein</topology>
    </subcellularLocation>
</comment>
<keyword evidence="8" id="KW-1185">Reference proteome</keyword>
<dbReference type="STRING" id="568899.SAMN05192534_11818"/>
<feature type="transmembrane region" description="Helical" evidence="6">
    <location>
        <begin position="103"/>
        <end position="122"/>
    </location>
</feature>
<evidence type="ECO:0000256" key="6">
    <source>
        <dbReference type="SAM" id="Phobius"/>
    </source>
</evidence>
<proteinExistence type="predicted"/>
<dbReference type="Proteomes" id="UP000199163">
    <property type="component" value="Unassembled WGS sequence"/>
</dbReference>
<evidence type="ECO:0000256" key="1">
    <source>
        <dbReference type="ARBA" id="ARBA00004651"/>
    </source>
</evidence>
<evidence type="ECO:0000313" key="7">
    <source>
        <dbReference type="EMBL" id="SDI00690.1"/>
    </source>
</evidence>
<name>A0A1G8H2E9_9BACI</name>
<feature type="transmembrane region" description="Helical" evidence="6">
    <location>
        <begin position="172"/>
        <end position="189"/>
    </location>
</feature>
<keyword evidence="5 6" id="KW-0472">Membrane</keyword>
<dbReference type="AlphaFoldDB" id="A0A1G8H2E9"/>
<keyword evidence="3 6" id="KW-0812">Transmembrane</keyword>
<evidence type="ECO:0000256" key="4">
    <source>
        <dbReference type="ARBA" id="ARBA00022989"/>
    </source>
</evidence>
<evidence type="ECO:0000313" key="8">
    <source>
        <dbReference type="Proteomes" id="UP000199163"/>
    </source>
</evidence>
<evidence type="ECO:0000256" key="2">
    <source>
        <dbReference type="ARBA" id="ARBA00022475"/>
    </source>
</evidence>
<dbReference type="RefSeq" id="WP_091274818.1">
    <property type="nucleotide sequence ID" value="NZ_FNDK01000018.1"/>
</dbReference>